<dbReference type="Pfam" id="PF07727">
    <property type="entry name" value="RVT_2"/>
    <property type="match status" value="1"/>
</dbReference>
<protein>
    <submittedName>
        <fullName evidence="3">Retrovirus-related pol polyprotein from transposon TNT 1-94</fullName>
    </submittedName>
</protein>
<evidence type="ECO:0000313" key="4">
    <source>
        <dbReference type="Proteomes" id="UP001151760"/>
    </source>
</evidence>
<feature type="domain" description="Retroviral polymerase SH3-like" evidence="2">
    <location>
        <begin position="23"/>
        <end position="81"/>
    </location>
</feature>
<feature type="domain" description="Reverse transcriptase Ty1/copia-type" evidence="1">
    <location>
        <begin position="139"/>
        <end position="219"/>
    </location>
</feature>
<reference evidence="3" key="2">
    <citation type="submission" date="2022-01" db="EMBL/GenBank/DDBJ databases">
        <authorList>
            <person name="Yamashiro T."/>
            <person name="Shiraishi A."/>
            <person name="Satake H."/>
            <person name="Nakayama K."/>
        </authorList>
    </citation>
    <scope>NUCLEOTIDE SEQUENCE</scope>
</reference>
<dbReference type="InterPro" id="IPR057670">
    <property type="entry name" value="SH3_retrovirus"/>
</dbReference>
<accession>A0ABQ4XD05</accession>
<feature type="non-terminal residue" evidence="3">
    <location>
        <position position="1"/>
    </location>
</feature>
<comment type="caution">
    <text evidence="3">The sequence shown here is derived from an EMBL/GenBank/DDBJ whole genome shotgun (WGS) entry which is preliminary data.</text>
</comment>
<name>A0ABQ4XD05_9ASTR</name>
<dbReference type="Pfam" id="PF25597">
    <property type="entry name" value="SH3_retrovirus"/>
    <property type="match status" value="1"/>
</dbReference>
<evidence type="ECO:0000259" key="2">
    <source>
        <dbReference type="Pfam" id="PF25597"/>
    </source>
</evidence>
<keyword evidence="4" id="KW-1185">Reference proteome</keyword>
<proteinExistence type="predicted"/>
<gene>
    <name evidence="3" type="ORF">Tco_0677710</name>
</gene>
<dbReference type="EMBL" id="BQNB010009410">
    <property type="protein sequence ID" value="GJS63146.1"/>
    <property type="molecule type" value="Genomic_DNA"/>
</dbReference>
<reference evidence="3" key="1">
    <citation type="journal article" date="2022" name="Int. J. Mol. Sci.">
        <title>Draft Genome of Tanacetum Coccineum: Genomic Comparison of Closely Related Tanacetum-Family Plants.</title>
        <authorList>
            <person name="Yamashiro T."/>
            <person name="Shiraishi A."/>
            <person name="Nakayama K."/>
            <person name="Satake H."/>
        </authorList>
    </citation>
    <scope>NUCLEOTIDE SEQUENCE</scope>
</reference>
<evidence type="ECO:0000259" key="1">
    <source>
        <dbReference type="Pfam" id="PF07727"/>
    </source>
</evidence>
<evidence type="ECO:0000313" key="3">
    <source>
        <dbReference type="EMBL" id="GJS63146.1"/>
    </source>
</evidence>
<organism evidence="3 4">
    <name type="scientific">Tanacetum coccineum</name>
    <dbReference type="NCBI Taxonomy" id="301880"/>
    <lineage>
        <taxon>Eukaryota</taxon>
        <taxon>Viridiplantae</taxon>
        <taxon>Streptophyta</taxon>
        <taxon>Embryophyta</taxon>
        <taxon>Tracheophyta</taxon>
        <taxon>Spermatophyta</taxon>
        <taxon>Magnoliopsida</taxon>
        <taxon>eudicotyledons</taxon>
        <taxon>Gunneridae</taxon>
        <taxon>Pentapetalae</taxon>
        <taxon>asterids</taxon>
        <taxon>campanulids</taxon>
        <taxon>Asterales</taxon>
        <taxon>Asteraceae</taxon>
        <taxon>Asteroideae</taxon>
        <taxon>Anthemideae</taxon>
        <taxon>Anthemidinae</taxon>
        <taxon>Tanacetum</taxon>
    </lineage>
</organism>
<sequence length="370" mass="42733">GSEFQKRNEKEEVSLAYLRVFGCDSYVKVKDVARDKLDAKSVKCTLIGYGSNKMGYRFWDSKGHKVIRSRDVTFNDDSLYGAKAATDSIGASKIIDDQMKKTMKTEHPLRREASRLHMYEDPPESLGLQVKEEQGGRKRLVLSIVASEDLHLEQLDVKTAFLHGDLDEDIYMTQLEGFQSAMKEENLLCKLKKSLYRLKQAPRQWYLKFNRFKQKAWYKRCSDMAEIKKLKRRLSQEFEMKDLRSAKQILGMSIIRDKTKGTLRLSQEKYIRKEAVKWLLRYLKGTSNATLCFSRKEVVLKGFSDSDYEESSVSWSNEAHQDKISLHPVSEGTLYLKKILRAKNPADVHTKVVTTEKLKLCAASTSLRDN</sequence>
<dbReference type="Proteomes" id="UP001151760">
    <property type="component" value="Unassembled WGS sequence"/>
</dbReference>
<dbReference type="InterPro" id="IPR013103">
    <property type="entry name" value="RVT_2"/>
</dbReference>